<feature type="domain" description="Peptidase S54 rhomboid" evidence="7">
    <location>
        <begin position="465"/>
        <end position="604"/>
    </location>
</feature>
<dbReference type="Gene3D" id="3.60.21.10">
    <property type="match status" value="1"/>
</dbReference>
<evidence type="ECO:0000256" key="5">
    <source>
        <dbReference type="SAM" id="Phobius"/>
    </source>
</evidence>
<protein>
    <submittedName>
        <fullName evidence="9">Metallophosphoesterase</fullName>
    </submittedName>
</protein>
<dbReference type="HOGENOM" id="CLU_445399_0_0_6"/>
<evidence type="ECO:0000259" key="7">
    <source>
        <dbReference type="Pfam" id="PF01694"/>
    </source>
</evidence>
<evidence type="ECO:0000259" key="6">
    <source>
        <dbReference type="Pfam" id="PF00149"/>
    </source>
</evidence>
<evidence type="ECO:0000259" key="8">
    <source>
        <dbReference type="Pfam" id="PF16733"/>
    </source>
</evidence>
<dbReference type="InterPro" id="IPR031976">
    <property type="entry name" value="NRho"/>
</dbReference>
<keyword evidence="10" id="KW-1185">Reference proteome</keyword>
<name>F3GDZ2_PSESJ</name>
<dbReference type="EMBL" id="AEAI01001240">
    <property type="protein sequence ID" value="EGH45292.1"/>
    <property type="molecule type" value="Genomic_DNA"/>
</dbReference>
<dbReference type="GO" id="GO:0016020">
    <property type="term" value="C:membrane"/>
    <property type="evidence" value="ECO:0007669"/>
    <property type="project" value="UniProtKB-SubCell"/>
</dbReference>
<dbReference type="GO" id="GO:0004252">
    <property type="term" value="F:serine-type endopeptidase activity"/>
    <property type="evidence" value="ECO:0007669"/>
    <property type="project" value="InterPro"/>
</dbReference>
<dbReference type="SUPFAM" id="SSF144091">
    <property type="entry name" value="Rhomboid-like"/>
    <property type="match status" value="1"/>
</dbReference>
<feature type="transmembrane region" description="Helical" evidence="5">
    <location>
        <begin position="562"/>
        <end position="583"/>
    </location>
</feature>
<sequence length="613" mass="68463">MLDPARGYDLIGDVHGCAHTLEHLLELLGYRLQAGVWRHPERIVIFLGDIIDRGPRIRESLHIVRDMVQAGQALCIMGNHEFNALGWVTPALSESGHQFVREHTPRHARLIGETLAQFEQYADEWSEFVNWFYELPLCLDAGRFRVVHACWDATLIDPLRSLHGTGCIDKHFVQASAVPGSFASNVFNRLLRGTDMRLPHGLTLTGGDGLTREFFRTKFWEDDPQTYGDVVFQPDALPEGVAKTPLSTSEKNALLRYGINEPLLFVGHYWRSGIPAPIRPNLACLDYSAVLYGKLVAYRLDQETQIDPEQIRLGRRAASRGLRMSPVAVLRLPLTTDLSGFVRLLLRLQIPHRVSEEAGEQVLWVPDAPRLVEEVRELYTRFPEGDEHVQLAQDSGSATYKPPGLIEQLRNSPVTALVLLVTLLVAGLTLLGDNLEAVRWLTFQDFRINGEYATFLPLSESLASGQWWRLISPMLIHFGILHLAMNGMWFWELGRRIEIRQGSLSLLLLTLLFSSVSNYVQYLFSGPSLFGGLSGVLYGLLGHCWIFQMLAPNPVYRLPRGVLIMMLVWLALCLSGLVSMLGFGEIANGAHVGGLIIGCVTGLLGGAIARRKA</sequence>
<evidence type="ECO:0000313" key="9">
    <source>
        <dbReference type="EMBL" id="EGH45292.1"/>
    </source>
</evidence>
<dbReference type="Pfam" id="PF16733">
    <property type="entry name" value="NRho"/>
    <property type="match status" value="1"/>
</dbReference>
<feature type="domain" description="Rhomboid protease N-terminal" evidence="8">
    <location>
        <begin position="324"/>
        <end position="392"/>
    </location>
</feature>
<dbReference type="AlphaFoldDB" id="F3GDZ2"/>
<keyword evidence="3 5" id="KW-1133">Transmembrane helix</keyword>
<organism evidence="9 10">
    <name type="scientific">Pseudomonas syringae pv. pisi str. 1704B</name>
    <dbReference type="NCBI Taxonomy" id="629263"/>
    <lineage>
        <taxon>Bacteria</taxon>
        <taxon>Pseudomonadati</taxon>
        <taxon>Pseudomonadota</taxon>
        <taxon>Gammaproteobacteria</taxon>
        <taxon>Pseudomonadales</taxon>
        <taxon>Pseudomonadaceae</taxon>
        <taxon>Pseudomonas</taxon>
        <taxon>Pseudomonas syringae</taxon>
    </lineage>
</organism>
<keyword evidence="2 5" id="KW-0812">Transmembrane</keyword>
<dbReference type="InterPro" id="IPR029052">
    <property type="entry name" value="Metallo-depent_PP-like"/>
</dbReference>
<dbReference type="Pfam" id="PF01694">
    <property type="entry name" value="Rhomboid"/>
    <property type="match status" value="1"/>
</dbReference>
<feature type="transmembrane region" description="Helical" evidence="5">
    <location>
        <begin position="503"/>
        <end position="524"/>
    </location>
</feature>
<dbReference type="Pfam" id="PF00149">
    <property type="entry name" value="Metallophos"/>
    <property type="match status" value="1"/>
</dbReference>
<proteinExistence type="predicted"/>
<accession>F3GDZ2</accession>
<comment type="caution">
    <text evidence="9">The sequence shown here is derived from an EMBL/GenBank/DDBJ whole genome shotgun (WGS) entry which is preliminary data.</text>
</comment>
<evidence type="ECO:0000256" key="2">
    <source>
        <dbReference type="ARBA" id="ARBA00022692"/>
    </source>
</evidence>
<dbReference type="MEROPS" id="S54.028"/>
<dbReference type="InterPro" id="IPR035952">
    <property type="entry name" value="Rhomboid-like_sf"/>
</dbReference>
<feature type="transmembrane region" description="Helical" evidence="5">
    <location>
        <begin position="467"/>
        <end position="491"/>
    </location>
</feature>
<dbReference type="InterPro" id="IPR022764">
    <property type="entry name" value="Peptidase_S54_rhomboid_dom"/>
</dbReference>
<reference evidence="9 10" key="1">
    <citation type="journal article" date="2011" name="PLoS Pathog.">
        <title>Dynamic evolution of pathogenicity revealed by sequencing and comparative genomics of 19 Pseudomonas syringae isolates.</title>
        <authorList>
            <person name="Baltrus D.A."/>
            <person name="Nishimura M.T."/>
            <person name="Romanchuk A."/>
            <person name="Chang J.H."/>
            <person name="Mukhtar M.S."/>
            <person name="Cherkis K."/>
            <person name="Roach J."/>
            <person name="Grant S.R."/>
            <person name="Jones C.D."/>
            <person name="Dangl J.L."/>
        </authorList>
    </citation>
    <scope>NUCLEOTIDE SEQUENCE [LARGE SCALE GENOMIC DNA]</scope>
    <source>
        <strain evidence="9 10">1704B</strain>
    </source>
</reference>
<keyword evidence="4 5" id="KW-0472">Membrane</keyword>
<evidence type="ECO:0000256" key="4">
    <source>
        <dbReference type="ARBA" id="ARBA00023136"/>
    </source>
</evidence>
<evidence type="ECO:0000256" key="3">
    <source>
        <dbReference type="ARBA" id="ARBA00022989"/>
    </source>
</evidence>
<dbReference type="InterPro" id="IPR004843">
    <property type="entry name" value="Calcineurin-like_PHP"/>
</dbReference>
<evidence type="ECO:0000313" key="10">
    <source>
        <dbReference type="Proteomes" id="UP000004986"/>
    </source>
</evidence>
<gene>
    <name evidence="9" type="ORF">PSYPI_24409</name>
</gene>
<dbReference type="BioCyc" id="PSYR629263:G11X0-4462-MONOMER"/>
<dbReference type="InterPro" id="IPR050126">
    <property type="entry name" value="Ap4A_hydrolase"/>
</dbReference>
<dbReference type="PATRIC" id="fig|629263.4.peg.3954"/>
<comment type="subcellular location">
    <subcellularLocation>
        <location evidence="1">Membrane</location>
        <topology evidence="1">Multi-pass membrane protein</topology>
    </subcellularLocation>
</comment>
<feature type="transmembrane region" description="Helical" evidence="5">
    <location>
        <begin position="530"/>
        <end position="550"/>
    </location>
</feature>
<dbReference type="GO" id="GO:0005737">
    <property type="term" value="C:cytoplasm"/>
    <property type="evidence" value="ECO:0007669"/>
    <property type="project" value="TreeGrafter"/>
</dbReference>
<dbReference type="PANTHER" id="PTHR42850:SF7">
    <property type="entry name" value="BIS(5'-NUCLEOSYL)-TETRAPHOSPHATASE PRPE [ASYMMETRICAL]"/>
    <property type="match status" value="1"/>
</dbReference>
<dbReference type="SUPFAM" id="SSF56300">
    <property type="entry name" value="Metallo-dependent phosphatases"/>
    <property type="match status" value="1"/>
</dbReference>
<feature type="domain" description="Calcineurin-like phosphoesterase" evidence="6">
    <location>
        <begin position="10"/>
        <end position="148"/>
    </location>
</feature>
<dbReference type="GO" id="GO:0016791">
    <property type="term" value="F:phosphatase activity"/>
    <property type="evidence" value="ECO:0007669"/>
    <property type="project" value="TreeGrafter"/>
</dbReference>
<feature type="transmembrane region" description="Helical" evidence="5">
    <location>
        <begin position="589"/>
        <end position="609"/>
    </location>
</feature>
<dbReference type="PANTHER" id="PTHR42850">
    <property type="entry name" value="METALLOPHOSPHOESTERASE"/>
    <property type="match status" value="1"/>
</dbReference>
<dbReference type="Gene3D" id="1.20.1540.10">
    <property type="entry name" value="Rhomboid-like"/>
    <property type="match status" value="1"/>
</dbReference>
<dbReference type="Proteomes" id="UP000004986">
    <property type="component" value="Unassembled WGS sequence"/>
</dbReference>
<evidence type="ECO:0000256" key="1">
    <source>
        <dbReference type="ARBA" id="ARBA00004141"/>
    </source>
</evidence>
<dbReference type="InterPro" id="IPR038244">
    <property type="entry name" value="NRho_sf"/>
</dbReference>
<dbReference type="Gene3D" id="3.30.70.2080">
    <property type="match status" value="1"/>
</dbReference>